<gene>
    <name evidence="2" type="ORF">GCM10009550_06970</name>
</gene>
<dbReference type="SUPFAM" id="SSF55785">
    <property type="entry name" value="PYP-like sensor domain (PAS domain)"/>
    <property type="match status" value="1"/>
</dbReference>
<feature type="domain" description="PAS fold-3" evidence="1">
    <location>
        <begin position="28"/>
        <end position="97"/>
    </location>
</feature>
<proteinExistence type="predicted"/>
<protein>
    <recommendedName>
        <fullName evidence="1">PAS fold-3 domain-containing protein</fullName>
    </recommendedName>
</protein>
<dbReference type="Proteomes" id="UP001500665">
    <property type="component" value="Unassembled WGS sequence"/>
</dbReference>
<sequence length="442" mass="48428">MRDLGAMGAEELFFSTTDRRGVIRQGNSVFVRVSGYPLEELVGGPHNTVRHPEMPAGLFRLVWDGLEAGVPMGAYMKNRTKDGGSYWVFAAISPLHDGFVSVRTAPRGPLFELAQRVYAQALRAEQAAIRDNGMSRRDAALLGAAEIEAYLWRLGYASYRDFMRHALPEEVSARSHLASTAYDRPTARGTIAQVLSGTSALDKVLDDLVGRLAGYQRLGDELAATSTRVLDIAHRLHGSVTAAQQASELVADSAPVLANVARVMADPMTRSVASLERLQTDFGRLKSDIEHLRFQISLASLYNDMAAAFAAEVFDGVAPPESLSAVPLLCDAAELVILEMSQQVQRVNSALRGVADLVAASGTLLEEFRRFIGQWRNLVLRHKANQALGDKVRPIDTEISASWEWMELLRSLGRQYESAIVPFDPAFLQAHLDKIRFAPAAL</sequence>
<comment type="caution">
    <text evidence="2">The sequence shown here is derived from an EMBL/GenBank/DDBJ whole genome shotgun (WGS) entry which is preliminary data.</text>
</comment>
<evidence type="ECO:0000259" key="1">
    <source>
        <dbReference type="Pfam" id="PF08447"/>
    </source>
</evidence>
<dbReference type="InterPro" id="IPR035965">
    <property type="entry name" value="PAS-like_dom_sf"/>
</dbReference>
<evidence type="ECO:0000313" key="2">
    <source>
        <dbReference type="EMBL" id="GAA0938873.1"/>
    </source>
</evidence>
<dbReference type="Pfam" id="PF08447">
    <property type="entry name" value="PAS_3"/>
    <property type="match status" value="1"/>
</dbReference>
<dbReference type="InterPro" id="IPR013655">
    <property type="entry name" value="PAS_fold_3"/>
</dbReference>
<organism evidence="2 3">
    <name type="scientific">Actinocorallia libanotica</name>
    <dbReference type="NCBI Taxonomy" id="46162"/>
    <lineage>
        <taxon>Bacteria</taxon>
        <taxon>Bacillati</taxon>
        <taxon>Actinomycetota</taxon>
        <taxon>Actinomycetes</taxon>
        <taxon>Streptosporangiales</taxon>
        <taxon>Thermomonosporaceae</taxon>
        <taxon>Actinocorallia</taxon>
    </lineage>
</organism>
<accession>A0ABP4AMS5</accession>
<reference evidence="3" key="1">
    <citation type="journal article" date="2019" name="Int. J. Syst. Evol. Microbiol.">
        <title>The Global Catalogue of Microorganisms (GCM) 10K type strain sequencing project: providing services to taxonomists for standard genome sequencing and annotation.</title>
        <authorList>
            <consortium name="The Broad Institute Genomics Platform"/>
            <consortium name="The Broad Institute Genome Sequencing Center for Infectious Disease"/>
            <person name="Wu L."/>
            <person name="Ma J."/>
        </authorList>
    </citation>
    <scope>NUCLEOTIDE SEQUENCE [LARGE SCALE GENOMIC DNA]</scope>
    <source>
        <strain evidence="3">JCM 10696</strain>
    </source>
</reference>
<dbReference type="EMBL" id="BAAAHH010000002">
    <property type="protein sequence ID" value="GAA0938873.1"/>
    <property type="molecule type" value="Genomic_DNA"/>
</dbReference>
<name>A0ABP4AMS5_9ACTN</name>
<dbReference type="InterPro" id="IPR000014">
    <property type="entry name" value="PAS"/>
</dbReference>
<evidence type="ECO:0000313" key="3">
    <source>
        <dbReference type="Proteomes" id="UP001500665"/>
    </source>
</evidence>
<dbReference type="NCBIfam" id="TIGR00229">
    <property type="entry name" value="sensory_box"/>
    <property type="match status" value="1"/>
</dbReference>
<dbReference type="CDD" id="cd00130">
    <property type="entry name" value="PAS"/>
    <property type="match status" value="1"/>
</dbReference>
<dbReference type="RefSeq" id="WP_344236598.1">
    <property type="nucleotide sequence ID" value="NZ_BAAAHH010000002.1"/>
</dbReference>
<keyword evidence="3" id="KW-1185">Reference proteome</keyword>
<dbReference type="Gene3D" id="3.30.450.20">
    <property type="entry name" value="PAS domain"/>
    <property type="match status" value="1"/>
</dbReference>